<reference evidence="1" key="1">
    <citation type="submission" date="2019-08" db="EMBL/GenBank/DDBJ databases">
        <authorList>
            <person name="Kucharzyk K."/>
            <person name="Murdoch R.W."/>
            <person name="Higgins S."/>
            <person name="Loffler F."/>
        </authorList>
    </citation>
    <scope>NUCLEOTIDE SEQUENCE</scope>
</reference>
<name>A0A645FUF5_9ZZZZ</name>
<dbReference type="EMBL" id="VSSQ01065404">
    <property type="protein sequence ID" value="MPN18128.1"/>
    <property type="molecule type" value="Genomic_DNA"/>
</dbReference>
<evidence type="ECO:0000313" key="1">
    <source>
        <dbReference type="EMBL" id="MPN18128.1"/>
    </source>
</evidence>
<dbReference type="AlphaFoldDB" id="A0A645FUF5"/>
<sequence length="218" mass="25433">MVTDGFKIDIHEIPYNIEPQDLMVRQITVKKPTADAKGIVRMQYTHDGQLFEDLFEFGYFNPTVTLEKVDNQLVATISNDTTENLYGEIAIATPYETWSADGLNTEAWGNIYPRTQKYEVEAGKRSTVTFNIDEVNEDIFHAYWAVVKLMVNGRIHFAHIQIKGDRHNVWAHEFVSVLNEAHSWKPLLELYFHNITKRTAEFQLCVNCFYKVYYATYY</sequence>
<organism evidence="1">
    <name type="scientific">bioreactor metagenome</name>
    <dbReference type="NCBI Taxonomy" id="1076179"/>
    <lineage>
        <taxon>unclassified sequences</taxon>
        <taxon>metagenomes</taxon>
        <taxon>ecological metagenomes</taxon>
    </lineage>
</organism>
<accession>A0A645FUF5</accession>
<protein>
    <submittedName>
        <fullName evidence="1">Uncharacterized protein</fullName>
    </submittedName>
</protein>
<proteinExistence type="predicted"/>
<gene>
    <name evidence="1" type="ORF">SDC9_165486</name>
</gene>
<comment type="caution">
    <text evidence="1">The sequence shown here is derived from an EMBL/GenBank/DDBJ whole genome shotgun (WGS) entry which is preliminary data.</text>
</comment>